<evidence type="ECO:0000313" key="2">
    <source>
        <dbReference type="Proteomes" id="UP000070444"/>
    </source>
</evidence>
<gene>
    <name evidence="1" type="ORF">CONCODRAFT_70220</name>
</gene>
<dbReference type="InterPro" id="IPR032675">
    <property type="entry name" value="LRR_dom_sf"/>
</dbReference>
<protein>
    <recommendedName>
        <fullName evidence="3">RNI-like protein</fullName>
    </recommendedName>
</protein>
<evidence type="ECO:0008006" key="3">
    <source>
        <dbReference type="Google" id="ProtNLM"/>
    </source>
</evidence>
<dbReference type="AlphaFoldDB" id="A0A137P7J6"/>
<organism evidence="1 2">
    <name type="scientific">Conidiobolus coronatus (strain ATCC 28846 / CBS 209.66 / NRRL 28638)</name>
    <name type="common">Delacroixia coronata</name>
    <dbReference type="NCBI Taxonomy" id="796925"/>
    <lineage>
        <taxon>Eukaryota</taxon>
        <taxon>Fungi</taxon>
        <taxon>Fungi incertae sedis</taxon>
        <taxon>Zoopagomycota</taxon>
        <taxon>Entomophthoromycotina</taxon>
        <taxon>Entomophthoromycetes</taxon>
        <taxon>Entomophthorales</taxon>
        <taxon>Ancylistaceae</taxon>
        <taxon>Conidiobolus</taxon>
    </lineage>
</organism>
<keyword evidence="2" id="KW-1185">Reference proteome</keyword>
<reference evidence="1 2" key="1">
    <citation type="journal article" date="2015" name="Genome Biol. Evol.">
        <title>Phylogenomic analyses indicate that early fungi evolved digesting cell walls of algal ancestors of land plants.</title>
        <authorList>
            <person name="Chang Y."/>
            <person name="Wang S."/>
            <person name="Sekimoto S."/>
            <person name="Aerts A.L."/>
            <person name="Choi C."/>
            <person name="Clum A."/>
            <person name="LaButti K.M."/>
            <person name="Lindquist E.A."/>
            <person name="Yee Ngan C."/>
            <person name="Ohm R.A."/>
            <person name="Salamov A.A."/>
            <person name="Grigoriev I.V."/>
            <person name="Spatafora J.W."/>
            <person name="Berbee M.L."/>
        </authorList>
    </citation>
    <scope>NUCLEOTIDE SEQUENCE [LARGE SCALE GENOMIC DNA]</scope>
    <source>
        <strain evidence="1 2">NRRL 28638</strain>
    </source>
</reference>
<name>A0A137P7J6_CONC2</name>
<sequence>MITVDNKIVYNLFCNKLLLQYLDNKERSEFSSTCKFIFQSCTRFRLSSYRVNSLDFEKSIKDKNVMVKSFKNMCNDQIDYTNIIVTKYKPYIESLVCRYNKNCYVLEHLSISFNYLRSLLLFNMQISKKNFINIIENLPNLYNLLLHQIGINLGKNEQKLVQLKFPNYLKKLVMEHCYQLNRDFEDCNSKESKEVSPYTSNRYSLDMSNLSINSIKHLVWNSNYDGNENSLNELLVNNQKLEKLQLLLNESNFKSLSLISSNRNLTRLIISTIRDISLNSIHIPQLSFIKSIEVIAIFGIEVESINPLLQNCPNLEELKCMLTVGCGNTLCEIIKSNVNLKRLSISLLSSDTLLSTPFPDSSIEHLEFTYPGRFKGNFSALANLKQLKSIKLIGGLKPSKIYDLKSQLHPNGACWRVIEYSNSILYWKIIQK</sequence>
<proteinExistence type="predicted"/>
<dbReference type="Gene3D" id="3.80.10.10">
    <property type="entry name" value="Ribonuclease Inhibitor"/>
    <property type="match status" value="1"/>
</dbReference>
<dbReference type="OrthoDB" id="1098139at2759"/>
<evidence type="ECO:0000313" key="1">
    <source>
        <dbReference type="EMBL" id="KXN70980.1"/>
    </source>
</evidence>
<dbReference type="EMBL" id="KQ964488">
    <property type="protein sequence ID" value="KXN70980.1"/>
    <property type="molecule type" value="Genomic_DNA"/>
</dbReference>
<dbReference type="Proteomes" id="UP000070444">
    <property type="component" value="Unassembled WGS sequence"/>
</dbReference>
<accession>A0A137P7J6</accession>